<accession>A0A1R3H8L1</accession>
<feature type="domain" description="CRC" evidence="4">
    <location>
        <begin position="49"/>
        <end position="170"/>
    </location>
</feature>
<dbReference type="InterPro" id="IPR033467">
    <property type="entry name" value="Tesmin/TSO1-like_CXC"/>
</dbReference>
<evidence type="ECO:0000256" key="3">
    <source>
        <dbReference type="ARBA" id="ARBA00023242"/>
    </source>
</evidence>
<sequence>MRQVEIENGNFPPKSIEELVTATPCIALKGIKSVENARDSVKLQVRVSTSTPQHQYESKQWYCECFASGEYCNGCNCTECCNNVENEDLRKAAAEIILERNPRAFKPKIASTPCSPQNGDEETDVAPVGRNERGCHCKRSQCIKRYCECFQANVFCSTNCKCMDCKNFEACKDTMAAFGKNDSESEICKNSEGCEGIIATSPRDNGNRKLFRSLKVSEGLKAVNHEDSIDTKIHIQRNTAATSNATGSFGQCLSQEPRKRKYLELNSDEKDSITESFSGFQKGLKPFNPYKLLILSFCRLMAADVYHLQDTSDICSGLAVLAEAAALAQAAKLFTDKVDKENMKDEVEKSDGNTLGDKVNNCQWGPAHVQRRVSDDLNLGFGANYGEEGRTLPPGTFNICNEKHEQFIKPASPNQILNCNINSVYAEQEKCVLTTFLDFLQKLVAFTNIKGMIPCLISSVTQE</sequence>
<evidence type="ECO:0000259" key="4">
    <source>
        <dbReference type="PROSITE" id="PS51634"/>
    </source>
</evidence>
<organism evidence="5 6">
    <name type="scientific">Corchorus olitorius</name>
    <dbReference type="NCBI Taxonomy" id="93759"/>
    <lineage>
        <taxon>Eukaryota</taxon>
        <taxon>Viridiplantae</taxon>
        <taxon>Streptophyta</taxon>
        <taxon>Embryophyta</taxon>
        <taxon>Tracheophyta</taxon>
        <taxon>Spermatophyta</taxon>
        <taxon>Magnoliopsida</taxon>
        <taxon>eudicotyledons</taxon>
        <taxon>Gunneridae</taxon>
        <taxon>Pentapetalae</taxon>
        <taxon>rosids</taxon>
        <taxon>malvids</taxon>
        <taxon>Malvales</taxon>
        <taxon>Malvaceae</taxon>
        <taxon>Grewioideae</taxon>
        <taxon>Apeibeae</taxon>
        <taxon>Corchorus</taxon>
    </lineage>
</organism>
<evidence type="ECO:0000256" key="1">
    <source>
        <dbReference type="ARBA" id="ARBA00004123"/>
    </source>
</evidence>
<dbReference type="PANTHER" id="PTHR12446:SF64">
    <property type="entry name" value="TESMIN_TSO1-LIKE CXC DOMAIN-CONTAINING PROTEIN"/>
    <property type="match status" value="1"/>
</dbReference>
<dbReference type="InterPro" id="IPR005172">
    <property type="entry name" value="CRC"/>
</dbReference>
<evidence type="ECO:0000256" key="2">
    <source>
        <dbReference type="ARBA" id="ARBA00007267"/>
    </source>
</evidence>
<dbReference type="Proteomes" id="UP000187203">
    <property type="component" value="Unassembled WGS sequence"/>
</dbReference>
<dbReference type="PROSITE" id="PS51634">
    <property type="entry name" value="CRC"/>
    <property type="match status" value="1"/>
</dbReference>
<dbReference type="InterPro" id="IPR028307">
    <property type="entry name" value="Lin-54_fam"/>
</dbReference>
<dbReference type="EMBL" id="AWUE01020729">
    <property type="protein sequence ID" value="OMO66671.1"/>
    <property type="molecule type" value="Genomic_DNA"/>
</dbReference>
<dbReference type="SMART" id="SM01114">
    <property type="entry name" value="CXC"/>
    <property type="match status" value="2"/>
</dbReference>
<dbReference type="GO" id="GO:0006355">
    <property type="term" value="P:regulation of DNA-templated transcription"/>
    <property type="evidence" value="ECO:0007669"/>
    <property type="project" value="TreeGrafter"/>
</dbReference>
<dbReference type="OrthoDB" id="6283463at2759"/>
<keyword evidence="6" id="KW-1185">Reference proteome</keyword>
<protein>
    <recommendedName>
        <fullName evidence="4">CRC domain-containing protein</fullName>
    </recommendedName>
</protein>
<keyword evidence="3" id="KW-0539">Nucleus</keyword>
<comment type="similarity">
    <text evidence="2">Belongs to the lin-54 family.</text>
</comment>
<evidence type="ECO:0000313" key="6">
    <source>
        <dbReference type="Proteomes" id="UP000187203"/>
    </source>
</evidence>
<gene>
    <name evidence="5" type="ORF">COLO4_30439</name>
</gene>
<dbReference type="PANTHER" id="PTHR12446">
    <property type="entry name" value="TESMIN/TSO1-RELATED"/>
    <property type="match status" value="1"/>
</dbReference>
<name>A0A1R3H8L1_9ROSI</name>
<evidence type="ECO:0000313" key="5">
    <source>
        <dbReference type="EMBL" id="OMO66671.1"/>
    </source>
</evidence>
<dbReference type="AlphaFoldDB" id="A0A1R3H8L1"/>
<comment type="subcellular location">
    <subcellularLocation>
        <location evidence="1">Nucleus</location>
    </subcellularLocation>
</comment>
<dbReference type="GO" id="GO:0005634">
    <property type="term" value="C:nucleus"/>
    <property type="evidence" value="ECO:0007669"/>
    <property type="project" value="UniProtKB-SubCell"/>
</dbReference>
<dbReference type="Pfam" id="PF03638">
    <property type="entry name" value="TCR"/>
    <property type="match status" value="1"/>
</dbReference>
<comment type="caution">
    <text evidence="5">The sequence shown here is derived from an EMBL/GenBank/DDBJ whole genome shotgun (WGS) entry which is preliminary data.</text>
</comment>
<proteinExistence type="inferred from homology"/>
<reference evidence="6" key="1">
    <citation type="submission" date="2013-09" db="EMBL/GenBank/DDBJ databases">
        <title>Corchorus olitorius genome sequencing.</title>
        <authorList>
            <person name="Alam M."/>
            <person name="Haque M.S."/>
            <person name="Islam M.S."/>
            <person name="Emdad E.M."/>
            <person name="Islam M.M."/>
            <person name="Ahmed B."/>
            <person name="Halim A."/>
            <person name="Hossen Q.M.M."/>
            <person name="Hossain M.Z."/>
            <person name="Ahmed R."/>
            <person name="Khan M.M."/>
            <person name="Islam R."/>
            <person name="Rashid M.M."/>
            <person name="Khan S.A."/>
            <person name="Rahman M.S."/>
            <person name="Alam M."/>
            <person name="Yahiya A.S."/>
            <person name="Khan M.S."/>
            <person name="Azam M.S."/>
            <person name="Haque T."/>
            <person name="Lashkar M.Z.H."/>
            <person name="Akhand A.I."/>
            <person name="Morshed G."/>
            <person name="Roy S."/>
            <person name="Uddin K.S."/>
            <person name="Rabeya T."/>
            <person name="Hossain A.S."/>
            <person name="Chowdhury A."/>
            <person name="Snigdha A.R."/>
            <person name="Mortoza M.S."/>
            <person name="Matin S.A."/>
            <person name="Hoque S.M.E."/>
            <person name="Islam M.K."/>
            <person name="Roy D.K."/>
            <person name="Haider R."/>
            <person name="Moosa M.M."/>
            <person name="Elias S.M."/>
            <person name="Hasan A.M."/>
            <person name="Jahan S."/>
            <person name="Shafiuddin M."/>
            <person name="Mahmood N."/>
            <person name="Shommy N.S."/>
        </authorList>
    </citation>
    <scope>NUCLEOTIDE SEQUENCE [LARGE SCALE GENOMIC DNA]</scope>
    <source>
        <strain evidence="6">cv. O-4</strain>
    </source>
</reference>
<dbReference type="STRING" id="93759.A0A1R3H8L1"/>